<dbReference type="CDD" id="cd12797">
    <property type="entry name" value="M23_peptidase"/>
    <property type="match status" value="1"/>
</dbReference>
<dbReference type="SUPFAM" id="SSF51261">
    <property type="entry name" value="Duplicated hybrid motif"/>
    <property type="match status" value="1"/>
</dbReference>
<dbReference type="EMBL" id="JBHSAM010000036">
    <property type="protein sequence ID" value="MFC4103584.1"/>
    <property type="molecule type" value="Genomic_DNA"/>
</dbReference>
<dbReference type="Pfam" id="PF01551">
    <property type="entry name" value="Peptidase_M23"/>
    <property type="match status" value="1"/>
</dbReference>
<dbReference type="Proteomes" id="UP001595715">
    <property type="component" value="Unassembled WGS sequence"/>
</dbReference>
<organism evidence="3 4">
    <name type="scientific">Paenibacillus xanthanilyticus</name>
    <dbReference type="NCBI Taxonomy" id="1783531"/>
    <lineage>
        <taxon>Bacteria</taxon>
        <taxon>Bacillati</taxon>
        <taxon>Bacillota</taxon>
        <taxon>Bacilli</taxon>
        <taxon>Bacillales</taxon>
        <taxon>Paenibacillaceae</taxon>
        <taxon>Paenibacillus</taxon>
    </lineage>
</organism>
<accession>A0ABV8KC67</accession>
<dbReference type="GO" id="GO:0016787">
    <property type="term" value="F:hydrolase activity"/>
    <property type="evidence" value="ECO:0007669"/>
    <property type="project" value="UniProtKB-KW"/>
</dbReference>
<evidence type="ECO:0000313" key="3">
    <source>
        <dbReference type="EMBL" id="MFC4103584.1"/>
    </source>
</evidence>
<feature type="transmembrane region" description="Helical" evidence="1">
    <location>
        <begin position="182"/>
        <end position="202"/>
    </location>
</feature>
<feature type="transmembrane region" description="Helical" evidence="1">
    <location>
        <begin position="208"/>
        <end position="226"/>
    </location>
</feature>
<dbReference type="PANTHER" id="PTHR21666">
    <property type="entry name" value="PEPTIDASE-RELATED"/>
    <property type="match status" value="1"/>
</dbReference>
<keyword evidence="4" id="KW-1185">Reference proteome</keyword>
<proteinExistence type="predicted"/>
<dbReference type="InterPro" id="IPR050570">
    <property type="entry name" value="Cell_wall_metabolism_enzyme"/>
</dbReference>
<reference evidence="4" key="1">
    <citation type="journal article" date="2019" name="Int. J. Syst. Evol. Microbiol.">
        <title>The Global Catalogue of Microorganisms (GCM) 10K type strain sequencing project: providing services to taxonomists for standard genome sequencing and annotation.</title>
        <authorList>
            <consortium name="The Broad Institute Genomics Platform"/>
            <consortium name="The Broad Institute Genome Sequencing Center for Infectious Disease"/>
            <person name="Wu L."/>
            <person name="Ma J."/>
        </authorList>
    </citation>
    <scope>NUCLEOTIDE SEQUENCE [LARGE SCALE GENOMIC DNA]</scope>
    <source>
        <strain evidence="4">IBRC-M 10987</strain>
    </source>
</reference>
<evidence type="ECO:0000256" key="1">
    <source>
        <dbReference type="SAM" id="Phobius"/>
    </source>
</evidence>
<name>A0ABV8KC67_9BACL</name>
<feature type="domain" description="M23ase beta-sheet core" evidence="2">
    <location>
        <begin position="23"/>
        <end position="119"/>
    </location>
</feature>
<evidence type="ECO:0000313" key="4">
    <source>
        <dbReference type="Proteomes" id="UP001595715"/>
    </source>
</evidence>
<comment type="caution">
    <text evidence="3">The sequence shown here is derived from an EMBL/GenBank/DDBJ whole genome shotgun (WGS) entry which is preliminary data.</text>
</comment>
<protein>
    <submittedName>
        <fullName evidence="3">M23 family metallopeptidase</fullName>
        <ecNumber evidence="3">3.4.24.-</ecNumber>
    </submittedName>
</protein>
<dbReference type="PANTHER" id="PTHR21666:SF270">
    <property type="entry name" value="MUREIN HYDROLASE ACTIVATOR ENVC"/>
    <property type="match status" value="1"/>
</dbReference>
<dbReference type="InterPro" id="IPR016047">
    <property type="entry name" value="M23ase_b-sheet_dom"/>
</dbReference>
<gene>
    <name evidence="3" type="ORF">ACFOZ8_28600</name>
</gene>
<evidence type="ECO:0000259" key="2">
    <source>
        <dbReference type="Pfam" id="PF01551"/>
    </source>
</evidence>
<sequence>MAPMKFRISSEYGVLEEIRDGRTHNGIDLAMPRGTELHSIAAGTVERVVDYGDERLGKGLFIRTEDGDVHIYGHLDRIAVTSGERIDTGALIGFSGNSGHSTGPHLHFALMHDGQYADPSPLVGALQHYSGEITGPSFLAIKGPATWFAEKAVDHAQSHVVSGMKAHVLDFLHDAAGIIVDLSYGVGLLTCAVLIILGALGLRDGYRWSGLTFGIYALIRLVLGGITR</sequence>
<dbReference type="Gene3D" id="2.70.70.10">
    <property type="entry name" value="Glucose Permease (Domain IIA)"/>
    <property type="match status" value="1"/>
</dbReference>
<keyword evidence="1" id="KW-1133">Transmembrane helix</keyword>
<keyword evidence="1" id="KW-0472">Membrane</keyword>
<dbReference type="InterPro" id="IPR011055">
    <property type="entry name" value="Dup_hybrid_motif"/>
</dbReference>
<dbReference type="EC" id="3.4.24.-" evidence="3"/>
<keyword evidence="3" id="KW-0378">Hydrolase</keyword>
<dbReference type="RefSeq" id="WP_377722166.1">
    <property type="nucleotide sequence ID" value="NZ_JBHSAM010000036.1"/>
</dbReference>
<keyword evidence="1" id="KW-0812">Transmembrane</keyword>